<proteinExistence type="inferred from homology"/>
<evidence type="ECO:0000256" key="1">
    <source>
        <dbReference type="ARBA" id="ARBA00005686"/>
    </source>
</evidence>
<dbReference type="GO" id="GO:0005737">
    <property type="term" value="C:cytoplasm"/>
    <property type="evidence" value="ECO:0007669"/>
    <property type="project" value="UniProtKB-SubCell"/>
</dbReference>
<evidence type="ECO:0000256" key="2">
    <source>
        <dbReference type="RuleBase" id="RU368102"/>
    </source>
</evidence>
<dbReference type="Pfam" id="PF02794">
    <property type="entry name" value="HlyC"/>
    <property type="match status" value="1"/>
</dbReference>
<gene>
    <name evidence="3" type="ORF">MBUL_03003</name>
</gene>
<comment type="function">
    <text evidence="2">Involved in fatty acylation of protoxin at internal lysine residues, thereby converting it to the active toxin.</text>
</comment>
<reference evidence="3" key="1">
    <citation type="submission" date="2019-12" db="EMBL/GenBank/DDBJ databases">
        <authorList>
            <person name="Cremers G."/>
        </authorList>
    </citation>
    <scope>NUCLEOTIDE SEQUENCE</scope>
    <source>
        <strain evidence="3">Mbul1</strain>
    </source>
</reference>
<dbReference type="EC" id="2.3.1.-" evidence="2"/>
<dbReference type="GO" id="GO:0031640">
    <property type="term" value="P:killing of cells of another organism"/>
    <property type="evidence" value="ECO:0007669"/>
    <property type="project" value="UniProtKB-KW"/>
</dbReference>
<keyword evidence="2" id="KW-0963">Cytoplasm</keyword>
<organism evidence="3">
    <name type="scientific">Methylobacterium bullatum</name>
    <dbReference type="NCBI Taxonomy" id="570505"/>
    <lineage>
        <taxon>Bacteria</taxon>
        <taxon>Pseudomonadati</taxon>
        <taxon>Pseudomonadota</taxon>
        <taxon>Alphaproteobacteria</taxon>
        <taxon>Hyphomicrobiales</taxon>
        <taxon>Methylobacteriaceae</taxon>
        <taxon>Methylobacterium</taxon>
    </lineage>
</organism>
<keyword evidence="2" id="KW-0204">Cytolysis</keyword>
<evidence type="ECO:0000313" key="3">
    <source>
        <dbReference type="EMBL" id="CAA2105058.1"/>
    </source>
</evidence>
<protein>
    <recommendedName>
        <fullName evidence="2">RTX toxin-activating lysine-acyltransferase</fullName>
        <ecNumber evidence="2">2.3.1.-</ecNumber>
    </recommendedName>
</protein>
<dbReference type="InterPro" id="IPR003996">
    <property type="entry name" value="RTX_toxin-activating_protC_bac"/>
</dbReference>
<dbReference type="GO" id="GO:0016746">
    <property type="term" value="F:acyltransferase activity"/>
    <property type="evidence" value="ECO:0007669"/>
    <property type="project" value="UniProtKB-UniRule"/>
</dbReference>
<comment type="subcellular location">
    <subcellularLocation>
        <location evidence="2">Cytoplasm</location>
    </subcellularLocation>
</comment>
<keyword evidence="2" id="KW-0012">Acyltransferase</keyword>
<dbReference type="AlphaFoldDB" id="A0A679J1K8"/>
<keyword evidence="2" id="KW-0808">Transferase</keyword>
<accession>A0A679J1K8</accession>
<dbReference type="EMBL" id="LR743504">
    <property type="protein sequence ID" value="CAA2105058.1"/>
    <property type="molecule type" value="Genomic_DNA"/>
</dbReference>
<comment type="similarity">
    <text evidence="1 2">Belongs to the RTX toxin acyltransferase family.</text>
</comment>
<name>A0A679J1K8_9HYPH</name>
<sequence length="173" mass="19324">MTGNAPPPALRLLRPDKPAMALGLAVSYLMQKPAFANLRFGEWSRILVGQINRGHYCFAIDEAGQVQGFVGWALTSRDKAEAWVEGRLALSYEDSRAGECLVFNAWSANSTRVHRFLVDEARKLISDKQTLYFKRHYPDGTTRPVRLSVNDFVAGHIVRAATATDSSRRTVSR</sequence>
<dbReference type="GO" id="GO:0009404">
    <property type="term" value="P:toxin metabolic process"/>
    <property type="evidence" value="ECO:0007669"/>
    <property type="project" value="UniProtKB-UniRule"/>
</dbReference>